<accession>A0A0B7N270</accession>
<organism evidence="9 10">
    <name type="scientific">Parasitella parasitica</name>
    <dbReference type="NCBI Taxonomy" id="35722"/>
    <lineage>
        <taxon>Eukaryota</taxon>
        <taxon>Fungi</taxon>
        <taxon>Fungi incertae sedis</taxon>
        <taxon>Mucoromycota</taxon>
        <taxon>Mucoromycotina</taxon>
        <taxon>Mucoromycetes</taxon>
        <taxon>Mucorales</taxon>
        <taxon>Mucorineae</taxon>
        <taxon>Mucoraceae</taxon>
        <taxon>Parasitella</taxon>
    </lineage>
</organism>
<evidence type="ECO:0000256" key="1">
    <source>
        <dbReference type="ARBA" id="ARBA00004167"/>
    </source>
</evidence>
<evidence type="ECO:0000256" key="7">
    <source>
        <dbReference type="SAM" id="SignalP"/>
    </source>
</evidence>
<name>A0A0B7N270_9FUNG</name>
<dbReference type="PANTHER" id="PTHR13605">
    <property type="entry name" value="ER MEMBRANE PROTEIN COMPLEX SUBUNIT 7"/>
    <property type="match status" value="1"/>
</dbReference>
<dbReference type="GO" id="GO:0072546">
    <property type="term" value="C:EMC complex"/>
    <property type="evidence" value="ECO:0007669"/>
    <property type="project" value="TreeGrafter"/>
</dbReference>
<keyword evidence="3 7" id="KW-0732">Signal</keyword>
<evidence type="ECO:0000259" key="8">
    <source>
        <dbReference type="Pfam" id="PF09430"/>
    </source>
</evidence>
<comment type="subcellular location">
    <subcellularLocation>
        <location evidence="1">Membrane</location>
        <topology evidence="1">Single-pass membrane protein</topology>
    </subcellularLocation>
</comment>
<dbReference type="InterPro" id="IPR019008">
    <property type="entry name" value="Beta_sandwich_EMC7"/>
</dbReference>
<keyword evidence="2 6" id="KW-0812">Transmembrane</keyword>
<reference evidence="9 10" key="1">
    <citation type="submission" date="2014-09" db="EMBL/GenBank/DDBJ databases">
        <authorList>
            <person name="Ellenberger Sabrina"/>
        </authorList>
    </citation>
    <scope>NUCLEOTIDE SEQUENCE [LARGE SCALE GENOMIC DNA]</scope>
    <source>
        <strain evidence="9 10">CBS 412.66</strain>
    </source>
</reference>
<dbReference type="InterPro" id="IPR039163">
    <property type="entry name" value="EMC7"/>
</dbReference>
<proteinExistence type="predicted"/>
<protein>
    <recommendedName>
        <fullName evidence="8">ER membrane protein complex subunit 7 beta-sandwich domain-containing protein</fullName>
    </recommendedName>
</protein>
<dbReference type="AlphaFoldDB" id="A0A0B7N270"/>
<evidence type="ECO:0000313" key="9">
    <source>
        <dbReference type="EMBL" id="CEP11477.1"/>
    </source>
</evidence>
<keyword evidence="10" id="KW-1185">Reference proteome</keyword>
<dbReference type="Proteomes" id="UP000054107">
    <property type="component" value="Unassembled WGS sequence"/>
</dbReference>
<evidence type="ECO:0000256" key="2">
    <source>
        <dbReference type="ARBA" id="ARBA00022692"/>
    </source>
</evidence>
<sequence>MKLSTLFITSLLVAVASAFHIQGKIIPNAVLNDVSKIDSSTTRIVLNGAQYTAHIRSNGEFDISPHVQPGSYLLEVQSIEHVFPKIRVDIGEDNQVQAAYTGLGIDWNQRGYSVVYPLEIQAKAETEYFMQRQGFNVMAMFKNPMMLMMGFSAIMMFFMPKMMKSLQDMDPEAADEMRKSQADAQKMLADMPSLSQMFAKR</sequence>
<feature type="chain" id="PRO_5002121121" description="ER membrane protein complex subunit 7 beta-sandwich domain-containing protein" evidence="7">
    <location>
        <begin position="19"/>
        <end position="201"/>
    </location>
</feature>
<evidence type="ECO:0000313" key="10">
    <source>
        <dbReference type="Proteomes" id="UP000054107"/>
    </source>
</evidence>
<dbReference type="OrthoDB" id="27095at2759"/>
<evidence type="ECO:0000256" key="3">
    <source>
        <dbReference type="ARBA" id="ARBA00022729"/>
    </source>
</evidence>
<keyword evidence="5 6" id="KW-0472">Membrane</keyword>
<keyword evidence="4 6" id="KW-1133">Transmembrane helix</keyword>
<gene>
    <name evidence="9" type="primary">PARPA_05313.1 scaffold 16736</name>
</gene>
<feature type="signal peptide" evidence="7">
    <location>
        <begin position="1"/>
        <end position="18"/>
    </location>
</feature>
<dbReference type="STRING" id="35722.A0A0B7N270"/>
<dbReference type="PANTHER" id="PTHR13605:SF4">
    <property type="entry name" value="ER MEMBRANE PROTEIN COMPLEX SUBUNIT 7"/>
    <property type="match status" value="1"/>
</dbReference>
<dbReference type="Pfam" id="PF09430">
    <property type="entry name" value="EMC7_beta-sandw"/>
    <property type="match status" value="1"/>
</dbReference>
<feature type="domain" description="ER membrane protein complex subunit 7 beta-sandwich" evidence="8">
    <location>
        <begin position="38"/>
        <end position="148"/>
    </location>
</feature>
<dbReference type="EMBL" id="LN726131">
    <property type="protein sequence ID" value="CEP11477.1"/>
    <property type="molecule type" value="Genomic_DNA"/>
</dbReference>
<evidence type="ECO:0000256" key="5">
    <source>
        <dbReference type="ARBA" id="ARBA00023136"/>
    </source>
</evidence>
<evidence type="ECO:0000256" key="4">
    <source>
        <dbReference type="ARBA" id="ARBA00022989"/>
    </source>
</evidence>
<evidence type="ECO:0000256" key="6">
    <source>
        <dbReference type="SAM" id="Phobius"/>
    </source>
</evidence>
<feature type="transmembrane region" description="Helical" evidence="6">
    <location>
        <begin position="140"/>
        <end position="159"/>
    </location>
</feature>